<dbReference type="CDD" id="cd00761">
    <property type="entry name" value="Glyco_tranf_GTA_type"/>
    <property type="match status" value="1"/>
</dbReference>
<dbReference type="SUPFAM" id="SSF53448">
    <property type="entry name" value="Nucleotide-diphospho-sugar transferases"/>
    <property type="match status" value="1"/>
</dbReference>
<dbReference type="InterPro" id="IPR008576">
    <property type="entry name" value="MeTrfase_NTM1"/>
</dbReference>
<evidence type="ECO:0000256" key="7">
    <source>
        <dbReference type="ARBA" id="ARBA00022692"/>
    </source>
</evidence>
<organism evidence="15 16">
    <name type="scientific">Oikopleura dioica</name>
    <name type="common">Tunicate</name>
    <dbReference type="NCBI Taxonomy" id="34765"/>
    <lineage>
        <taxon>Eukaryota</taxon>
        <taxon>Metazoa</taxon>
        <taxon>Chordata</taxon>
        <taxon>Tunicata</taxon>
        <taxon>Appendicularia</taxon>
        <taxon>Copelata</taxon>
        <taxon>Oikopleuridae</taxon>
        <taxon>Oikopleura</taxon>
    </lineage>
</organism>
<dbReference type="InterPro" id="IPR029044">
    <property type="entry name" value="Nucleotide-diphossugar_trans"/>
</dbReference>
<gene>
    <name evidence="15" type="ORF">OKIOD_LOCUS14829</name>
</gene>
<dbReference type="EMBL" id="OU015567">
    <property type="protein sequence ID" value="CAG5111790.1"/>
    <property type="molecule type" value="Genomic_DNA"/>
</dbReference>
<dbReference type="Pfam" id="PF03016">
    <property type="entry name" value="Exostosin_GT47"/>
    <property type="match status" value="1"/>
</dbReference>
<feature type="domain" description="Exostosin GT47" evidence="13">
    <location>
        <begin position="380"/>
        <end position="573"/>
    </location>
</feature>
<dbReference type="Gene3D" id="3.40.50.150">
    <property type="entry name" value="Vaccinia Virus protein VP39"/>
    <property type="match status" value="1"/>
</dbReference>
<keyword evidence="5" id="KW-0808">Transferase</keyword>
<evidence type="ECO:0000256" key="5">
    <source>
        <dbReference type="ARBA" id="ARBA00022679"/>
    </source>
</evidence>
<evidence type="ECO:0000313" key="16">
    <source>
        <dbReference type="Proteomes" id="UP001158576"/>
    </source>
</evidence>
<evidence type="ECO:0000256" key="6">
    <source>
        <dbReference type="ARBA" id="ARBA00022691"/>
    </source>
</evidence>
<keyword evidence="7" id="KW-0812">Transmembrane</keyword>
<dbReference type="InterPro" id="IPR004263">
    <property type="entry name" value="Exostosin"/>
</dbReference>
<keyword evidence="6" id="KW-0949">S-adenosyl-L-methionine</keyword>
<evidence type="ECO:0000256" key="8">
    <source>
        <dbReference type="ARBA" id="ARBA00022824"/>
    </source>
</evidence>
<comment type="similarity">
    <text evidence="3">Belongs to the glycosyltransferase 47 family.</text>
</comment>
<dbReference type="PANTHER" id="PTHR48261">
    <property type="entry name" value="ACETYLGLUCOSAMINYLTRANSFERASE"/>
    <property type="match status" value="1"/>
</dbReference>
<dbReference type="InterPro" id="IPR040911">
    <property type="entry name" value="Exostosin_GT47"/>
</dbReference>
<keyword evidence="10" id="KW-0472">Membrane</keyword>
<dbReference type="Pfam" id="PF09258">
    <property type="entry name" value="Glyco_transf_64"/>
    <property type="match status" value="1"/>
</dbReference>
<keyword evidence="8" id="KW-0256">Endoplasmic reticulum</keyword>
<evidence type="ECO:0000256" key="2">
    <source>
        <dbReference type="ARBA" id="ARBA00009059"/>
    </source>
</evidence>
<dbReference type="SUPFAM" id="SSF53335">
    <property type="entry name" value="S-adenosyl-L-methionine-dependent methyltransferases"/>
    <property type="match status" value="1"/>
</dbReference>
<dbReference type="InterPro" id="IPR015338">
    <property type="entry name" value="GT64_dom"/>
</dbReference>
<evidence type="ECO:0000256" key="4">
    <source>
        <dbReference type="ARBA" id="ARBA00022603"/>
    </source>
</evidence>
<accession>A0ABN7T8B0</accession>
<evidence type="ECO:0000256" key="3">
    <source>
        <dbReference type="ARBA" id="ARBA00010271"/>
    </source>
</evidence>
<evidence type="ECO:0000256" key="10">
    <source>
        <dbReference type="ARBA" id="ARBA00023136"/>
    </source>
</evidence>
<dbReference type="CDD" id="cd02440">
    <property type="entry name" value="AdoMet_MTases"/>
    <property type="match status" value="1"/>
</dbReference>
<evidence type="ECO:0000256" key="12">
    <source>
        <dbReference type="SAM" id="Coils"/>
    </source>
</evidence>
<dbReference type="Gene3D" id="3.90.550.10">
    <property type="entry name" value="Spore Coat Polysaccharide Biosynthesis Protein SpsA, Chain A"/>
    <property type="match status" value="1"/>
</dbReference>
<comment type="similarity">
    <text evidence="2">Belongs to the methyltransferase superfamily. NTM1 family.</text>
</comment>
<evidence type="ECO:0000256" key="11">
    <source>
        <dbReference type="ARBA" id="ARBA00023157"/>
    </source>
</evidence>
<sequence length="991" mass="112625">MSFIKGVEQIANKKVFYENALKYWDRVPPTLDGVMGGLPMLSDLDLQESKPFLKKLGMKHGMKTERACDFGAGIGRVADKLLLPVFKEVEMVEFSAKLCEQANKDFTEKGLIERLKITCLPMQDYDTSIKFDLFWFQWCVGHLTDEDFIALFTRLRGKLSENGVIVIKDNCASTEETEFDTADSSVSRPVTELERLVKEAGSPAKHQSESELERIKNSVKIELRELERTRDTEQKKVESVRKNVLAEEQRLKQLKSDVADYRGQIQALERELRQKAAIQNPPVMPPERIFPPHEIPTIPFRANIDCSRGDCFDYTRCPLTGGFPVYLYPIDHILDDVTHRRAENIQAGLRKMLQIVEDANTACIWFFITDSVGDFDPETLEHWHGDGRNHVIMDLSGSSSWGDIGRASKMGTGFANVLPFDLLLPEPIELHQPIWEIAPLMTPIKRAHRLVFQFSPPQGASKIVEQLALLKKQPDNVVEPVSCGAKPWANCGTLEERLEILSTSTFSLVLVENSFADVSDRLLESLLSGAVPVVLSYSGVLPLPLNAVIDWSKASLQLPLSRLPELSFLLSSMTSDDIFDLRRQGRFLLEEYFSSEVKSVYSGLQALRHKIGLTPPPMEQAVGETTDIEKFYPPTLPAEPNFLDEEAKDEFVSIQSLSPLPSPVFPQNYTYLIKDYFNSVGPFAHKMIDVNILATPLPSEEKFHDKQLPFDPICGGAGGDGTQYQSALGGNFPREEFTVVILTYKRDDVLIGTLSRLVNQPHLNKVVVVWNSPYPIPDNLQWPAIGAPVEVVIPEQNSLNNRFLPYKNIETEAILSLDDDTHLRRDEIEFAFRTWRENRDRIVGFPGRHHSWENGGWFYNSNHTCELSMVLTGAAFFHKQYSYLYSNWQPPEVKALVDELMNCEDIALNFLVSHLTRKPPVKVTSRWTFRCLGCPEALSSTDGHFNERHYCIKRLTKIWGYNPLLYTGYRVDSVLFKTRLPHDKQKCFKFI</sequence>
<protein>
    <submittedName>
        <fullName evidence="15">Oidioi.mRNA.OKI2018_I69.chr2.g6064.t1.cds</fullName>
    </submittedName>
</protein>
<keyword evidence="9" id="KW-1133">Transmembrane helix</keyword>
<reference evidence="15 16" key="1">
    <citation type="submission" date="2021-04" db="EMBL/GenBank/DDBJ databases">
        <authorList>
            <person name="Bliznina A."/>
        </authorList>
    </citation>
    <scope>NUCLEOTIDE SEQUENCE [LARGE SCALE GENOMIC DNA]</scope>
</reference>
<dbReference type="InterPro" id="IPR029063">
    <property type="entry name" value="SAM-dependent_MTases_sf"/>
</dbReference>
<evidence type="ECO:0000256" key="1">
    <source>
        <dbReference type="ARBA" id="ARBA00004648"/>
    </source>
</evidence>
<evidence type="ECO:0000313" key="15">
    <source>
        <dbReference type="EMBL" id="CAG5111790.1"/>
    </source>
</evidence>
<keyword evidence="16" id="KW-1185">Reference proteome</keyword>
<feature type="domain" description="Glycosyl transferase 64" evidence="14">
    <location>
        <begin position="737"/>
        <end position="976"/>
    </location>
</feature>
<keyword evidence="12" id="KW-0175">Coiled coil</keyword>
<evidence type="ECO:0000259" key="14">
    <source>
        <dbReference type="Pfam" id="PF09258"/>
    </source>
</evidence>
<feature type="coiled-coil region" evidence="12">
    <location>
        <begin position="209"/>
        <end position="278"/>
    </location>
</feature>
<evidence type="ECO:0000256" key="9">
    <source>
        <dbReference type="ARBA" id="ARBA00022989"/>
    </source>
</evidence>
<dbReference type="PANTHER" id="PTHR48261:SF4">
    <property type="entry name" value="EXOSTOSIN LIKE GLYCOSYLTRANSFERASE 3"/>
    <property type="match status" value="1"/>
</dbReference>
<name>A0ABN7T8B0_OIKDI</name>
<evidence type="ECO:0000259" key="13">
    <source>
        <dbReference type="Pfam" id="PF03016"/>
    </source>
</evidence>
<proteinExistence type="inferred from homology"/>
<keyword evidence="4" id="KW-0489">Methyltransferase</keyword>
<dbReference type="Proteomes" id="UP001158576">
    <property type="component" value="Chromosome 2"/>
</dbReference>
<comment type="subcellular location">
    <subcellularLocation>
        <location evidence="1">Endoplasmic reticulum membrane</location>
        <topology evidence="1">Single-pass type II membrane protein</topology>
    </subcellularLocation>
</comment>
<dbReference type="Pfam" id="PF05891">
    <property type="entry name" value="Methyltransf_PK"/>
    <property type="match status" value="1"/>
</dbReference>
<keyword evidence="11" id="KW-1015">Disulfide bond</keyword>